<dbReference type="OrthoDB" id="4392610at2759"/>
<dbReference type="Proteomes" id="UP000006753">
    <property type="component" value="Unassembled WGS sequence"/>
</dbReference>
<evidence type="ECO:0000313" key="1">
    <source>
        <dbReference type="EMBL" id="EKD12843.1"/>
    </source>
</evidence>
<dbReference type="InParanoid" id="K1WVW9"/>
<gene>
    <name evidence="1" type="ORF">MBM_09072</name>
</gene>
<dbReference type="KEGG" id="mbe:MBM_09072"/>
<sequence length="132" mass="15500">MTTSNPSEIIHAYRHLYRGLLHAVQYSKPARYLARDQLRTAFRKDDPSTFNKAKVYRTIEFLQYAAQERGLEHRIVKSLLHTKYCEAREAIEANRLMRPAQSPLREKIIKTSRINYQMTLAMLNDSMGLCLR</sequence>
<dbReference type="GeneID" id="18765007"/>
<name>K1WVW9_MARBU</name>
<dbReference type="OMA" id="KSMGLCL"/>
<evidence type="ECO:0000313" key="2">
    <source>
        <dbReference type="Proteomes" id="UP000006753"/>
    </source>
</evidence>
<proteinExistence type="predicted"/>
<dbReference type="EMBL" id="JH921454">
    <property type="protein sequence ID" value="EKD12843.1"/>
    <property type="molecule type" value="Genomic_DNA"/>
</dbReference>
<evidence type="ECO:0008006" key="3">
    <source>
        <dbReference type="Google" id="ProtNLM"/>
    </source>
</evidence>
<keyword evidence="2" id="KW-1185">Reference proteome</keyword>
<dbReference type="eggNOG" id="ENOG502SDNM">
    <property type="taxonomic scope" value="Eukaryota"/>
</dbReference>
<dbReference type="HOGENOM" id="CLU_139293_0_0_1"/>
<dbReference type="RefSeq" id="XP_007296961.1">
    <property type="nucleotide sequence ID" value="XM_007296899.1"/>
</dbReference>
<dbReference type="AlphaFoldDB" id="K1WVW9"/>
<organism evidence="1 2">
    <name type="scientific">Marssonina brunnea f. sp. multigermtubi (strain MB_m1)</name>
    <name type="common">Marssonina leaf spot fungus</name>
    <dbReference type="NCBI Taxonomy" id="1072389"/>
    <lineage>
        <taxon>Eukaryota</taxon>
        <taxon>Fungi</taxon>
        <taxon>Dikarya</taxon>
        <taxon>Ascomycota</taxon>
        <taxon>Pezizomycotina</taxon>
        <taxon>Leotiomycetes</taxon>
        <taxon>Helotiales</taxon>
        <taxon>Drepanopezizaceae</taxon>
        <taxon>Drepanopeziza</taxon>
    </lineage>
</organism>
<accession>K1WVW9</accession>
<reference evidence="1 2" key="1">
    <citation type="journal article" date="2012" name="BMC Genomics">
        <title>Sequencing the genome of Marssonina brunnea reveals fungus-poplar co-evolution.</title>
        <authorList>
            <person name="Zhu S."/>
            <person name="Cao Y.-Z."/>
            <person name="Jiang C."/>
            <person name="Tan B.-Y."/>
            <person name="Wang Z."/>
            <person name="Feng S."/>
            <person name="Zhang L."/>
            <person name="Su X.-H."/>
            <person name="Brejova B."/>
            <person name="Vinar T."/>
            <person name="Xu M."/>
            <person name="Wang M.-X."/>
            <person name="Zhang S.-G."/>
            <person name="Huang M.-R."/>
            <person name="Wu R."/>
            <person name="Zhou Y."/>
        </authorList>
    </citation>
    <scope>NUCLEOTIDE SEQUENCE [LARGE SCALE GENOMIC DNA]</scope>
    <source>
        <strain evidence="1 2">MB_m1</strain>
    </source>
</reference>
<protein>
    <recommendedName>
        <fullName evidence="3">DUF1763-domain-containing protein</fullName>
    </recommendedName>
</protein>